<evidence type="ECO:0000313" key="2">
    <source>
        <dbReference type="EMBL" id="MBU8876956.1"/>
    </source>
</evidence>
<proteinExistence type="predicted"/>
<evidence type="ECO:0008006" key="4">
    <source>
        <dbReference type="Google" id="ProtNLM"/>
    </source>
</evidence>
<keyword evidence="3" id="KW-1185">Reference proteome</keyword>
<feature type="signal peptide" evidence="1">
    <location>
        <begin position="1"/>
        <end position="28"/>
    </location>
</feature>
<comment type="caution">
    <text evidence="2">The sequence shown here is derived from an EMBL/GenBank/DDBJ whole genome shotgun (WGS) entry which is preliminary data.</text>
</comment>
<dbReference type="RefSeq" id="WP_216966257.1">
    <property type="nucleotide sequence ID" value="NZ_JAHOPB010000003.1"/>
</dbReference>
<keyword evidence="1" id="KW-0732">Signal</keyword>
<protein>
    <recommendedName>
        <fullName evidence="4">PrcB C-terminal domain-containing protein</fullName>
    </recommendedName>
</protein>
<dbReference type="EMBL" id="JAHOPB010000003">
    <property type="protein sequence ID" value="MBU8876956.1"/>
    <property type="molecule type" value="Genomic_DNA"/>
</dbReference>
<evidence type="ECO:0000256" key="1">
    <source>
        <dbReference type="SAM" id="SignalP"/>
    </source>
</evidence>
<dbReference type="Proteomes" id="UP000727907">
    <property type="component" value="Unassembled WGS sequence"/>
</dbReference>
<evidence type="ECO:0000313" key="3">
    <source>
        <dbReference type="Proteomes" id="UP000727907"/>
    </source>
</evidence>
<sequence length="211" mass="22500">MQSSNKPANRFVPHLPRRQMLFMGSAVAGMSMVPAVFAQSIDARHWQGTTAVTRQPEHVVATTIAEWRSLWSRVGSPAPDMFEAGRMNAVGIFLGRRGSEGYAVNILSTARRRDRIVVVFEERMPAEMMMAQRAAPRPVAVGPLTNGPAASSAPSALPPGVSGFAAPGGSAALSAPPPPTARPVGQPTSPWAIILISRADLPVSVEQRLFR</sequence>
<gene>
    <name evidence="2" type="ORF">KQ910_24490</name>
</gene>
<name>A0ABS6IQS0_9HYPH</name>
<organism evidence="2 3">
    <name type="scientific">Reyranella humidisoli</name>
    <dbReference type="NCBI Taxonomy" id="2849149"/>
    <lineage>
        <taxon>Bacteria</taxon>
        <taxon>Pseudomonadati</taxon>
        <taxon>Pseudomonadota</taxon>
        <taxon>Alphaproteobacteria</taxon>
        <taxon>Hyphomicrobiales</taxon>
        <taxon>Reyranellaceae</taxon>
        <taxon>Reyranella</taxon>
    </lineage>
</organism>
<reference evidence="2 3" key="1">
    <citation type="submission" date="2021-06" db="EMBL/GenBank/DDBJ databases">
        <authorList>
            <person name="Lee D.H."/>
        </authorList>
    </citation>
    <scope>NUCLEOTIDE SEQUENCE [LARGE SCALE GENOMIC DNA]</scope>
    <source>
        <strain evidence="2 3">MMS21-HV4-11</strain>
    </source>
</reference>
<feature type="chain" id="PRO_5046582626" description="PrcB C-terminal domain-containing protein" evidence="1">
    <location>
        <begin position="29"/>
        <end position="211"/>
    </location>
</feature>
<accession>A0ABS6IQS0</accession>